<dbReference type="InterPro" id="IPR000355">
    <property type="entry name" value="Chemokine_rcpt"/>
</dbReference>
<feature type="compositionally biased region" description="Low complexity" evidence="13">
    <location>
        <begin position="678"/>
        <end position="691"/>
    </location>
</feature>
<dbReference type="PRINTS" id="PR00657">
    <property type="entry name" value="CCCHEMOKINER"/>
</dbReference>
<feature type="transmembrane region" description="Helical" evidence="14">
    <location>
        <begin position="1218"/>
        <end position="1237"/>
    </location>
</feature>
<evidence type="ECO:0000313" key="17">
    <source>
        <dbReference type="EMBL" id="KAL1280983.1"/>
    </source>
</evidence>
<dbReference type="InterPro" id="IPR000276">
    <property type="entry name" value="GPCR_Rhodpsn"/>
</dbReference>
<keyword evidence="2" id="KW-1003">Cell membrane</keyword>
<evidence type="ECO:0000256" key="12">
    <source>
        <dbReference type="RuleBase" id="RU000688"/>
    </source>
</evidence>
<feature type="compositionally biased region" description="Pro residues" evidence="13">
    <location>
        <begin position="881"/>
        <end position="898"/>
    </location>
</feature>
<dbReference type="Proteomes" id="UP001558613">
    <property type="component" value="Unassembled WGS sequence"/>
</dbReference>
<dbReference type="PANTHER" id="PTHR10489:SF922">
    <property type="entry name" value="C-C CHEMOKINE RECEPTOR FAMILY-LIKE-RELATED"/>
    <property type="match status" value="1"/>
</dbReference>
<proteinExistence type="inferred from homology"/>
<feature type="transmembrane region" description="Helical" evidence="14">
    <location>
        <begin position="1117"/>
        <end position="1143"/>
    </location>
</feature>
<evidence type="ECO:0000256" key="13">
    <source>
        <dbReference type="SAM" id="MobiDB-lite"/>
    </source>
</evidence>
<feature type="transmembrane region" description="Helical" evidence="14">
    <location>
        <begin position="1090"/>
        <end position="1111"/>
    </location>
</feature>
<evidence type="ECO:0008006" key="19">
    <source>
        <dbReference type="Google" id="ProtNLM"/>
    </source>
</evidence>
<evidence type="ECO:0000256" key="4">
    <source>
        <dbReference type="ARBA" id="ARBA00022729"/>
    </source>
</evidence>
<dbReference type="PANTHER" id="PTHR10489">
    <property type="entry name" value="CELL ADHESION MOLECULE"/>
    <property type="match status" value="1"/>
</dbReference>
<sequence>MHDGRENKDVLDCAICGMGLGFGGSEPFGLTFFEDGFVEGFTVLVFSNYCLASCCHTMWTWMFSSLIACVLMPHISGFQQGDIQAGCSTTPNDLAFIIDGSSSLGIPNFETAKRWLINITSGFDVNTRHTQVAVVQYSDTPRLEIPLGKHQNSQELIEAISSISYLGGNTRTGRAIKFATDHVFGMPNRTSLSPRNRIAVILTDGRSQDDVEDAAMEARAQNIVLFAVGVGNEISNSELVSVANKPSSTYVLHVEDYKSIASIWDLMEQKLCEESVCPSRIPGTVNDQKGFDLMSLMKIEQLAQKVQGSLISERASQLSPRMDITHNTREIFPEGLPPAFVFVATLRLKNPAHWMKFDLFRVLSQDGVKQIAVTVNGADKSVTFTCTSTPKKEQTVIFNDRGIKRLFDTDWHQLKFLVRPKRITCFVDGSYVEEQLLDPVVPIYISGKTQVAKKINIETTVPILLQKLRIYCDPQQSERETACEIYSVDDDRCPSDRSPAVEGCDCPSGKPGLPGLPGPMGFRGEKGREGPPGPDGKPGKPGEKGAFGEPGQDGQKGEAGEPGQKGERGLEGPKGEMGPPGPSGPTGTGFSRLDLDDLGVQGSKGIPGEPGEVGPPGKPGMNGESGKPGLPGLPGLAGPKGEKGDVCAAGSDGQPGMPGMRGLPGEIGPAGPQGERGMPGPAGFTGPTGQQGPPGPVGPPGIEGPPGPKGNSGFRGLDGLPGPPGAKGSDGEHGIQGPPGIRGLPGFKGYKGDSGSSGPKGSQGEKGNQGEPGVAGKHGEPGLKGNKGEPGVAGETGSRGADGKKGDVGPSGPPGSQGFPGLDGLPGQPGLPGYPGKPGKAPSEEQLMKICASVLQNQLPQLLQVMGQSSCQQCETKKGPPGDPGLPGPTGPSGPPGYPGRAGSPGYPGPPGSRGPEGVKGDIGPMGMKGAKGQGEMGLPGPPGPAGLQGLRGDDGEGYPGPIGPPGKPGTPGTPGKRGPPGAMGPGLLRVSPSPLPKASCTSATRHTPMGDYEGYDWENFFNGSNDKGYPDSVVDEEVHLCKKSDVVQFGAAFLPAFYYCNFLLSLVGNGLVLCIIYKYEKLSTVTNIFLLNLVISDLIFASSLPFWAVYHKSEWVFGRVLCKLVGSCYSIGFNSSILFLTLMTFDRYLAVVHAIRATQKRKSAYAIISSITIWMLSILASVKDIVFHDVMDGGEGLLCEMTGYHQKFLTKWELIGYYQQFFLFFMVPLVMVMYCYTCISIRIMSTRMAEKCRAVKLIFVIVFAFFICWTPYNVVILLKAIKTSFGDPNDCSVTLDYALYVTRNFAYLYCCISPVFYTFLGKKFQNHFLKLLSKRVPCLKIDVAILSTASKTTSIRGPYTDTERLRD</sequence>
<dbReference type="Gene3D" id="2.60.120.200">
    <property type="match status" value="1"/>
</dbReference>
<evidence type="ECO:0000256" key="6">
    <source>
        <dbReference type="ARBA" id="ARBA00022989"/>
    </source>
</evidence>
<feature type="region of interest" description="Disordered" evidence="13">
    <location>
        <begin position="491"/>
        <end position="842"/>
    </location>
</feature>
<feature type="compositionally biased region" description="Low complexity" evidence="13">
    <location>
        <begin position="627"/>
        <end position="639"/>
    </location>
</feature>
<keyword evidence="10 12" id="KW-0675">Receptor</keyword>
<evidence type="ECO:0000256" key="2">
    <source>
        <dbReference type="ARBA" id="ARBA00022475"/>
    </source>
</evidence>
<feature type="domain" description="G-protein coupled receptors family 1 profile" evidence="16">
    <location>
        <begin position="1069"/>
        <end position="1318"/>
    </location>
</feature>
<dbReference type="SMART" id="SM00327">
    <property type="entry name" value="VWA"/>
    <property type="match status" value="1"/>
</dbReference>
<keyword evidence="5" id="KW-0677">Repeat</keyword>
<dbReference type="SUPFAM" id="SSF81321">
    <property type="entry name" value="Family A G protein-coupled receptor-like"/>
    <property type="match status" value="1"/>
</dbReference>
<dbReference type="EMBL" id="JAYMGO010000002">
    <property type="protein sequence ID" value="KAL1280983.1"/>
    <property type="molecule type" value="Genomic_DNA"/>
</dbReference>
<evidence type="ECO:0000256" key="14">
    <source>
        <dbReference type="SAM" id="Phobius"/>
    </source>
</evidence>
<evidence type="ECO:0000259" key="15">
    <source>
        <dbReference type="PROSITE" id="PS50234"/>
    </source>
</evidence>
<feature type="transmembrane region" description="Helical" evidence="14">
    <location>
        <begin position="1164"/>
        <end position="1183"/>
    </location>
</feature>
<keyword evidence="11 12" id="KW-0807">Transducer</keyword>
<feature type="transmembrane region" description="Helical" evidence="14">
    <location>
        <begin position="1258"/>
        <end position="1278"/>
    </location>
</feature>
<evidence type="ECO:0000256" key="9">
    <source>
        <dbReference type="ARBA" id="ARBA00023136"/>
    </source>
</evidence>
<organism evidence="17 18">
    <name type="scientific">Cirrhinus molitorella</name>
    <name type="common">mud carp</name>
    <dbReference type="NCBI Taxonomy" id="172907"/>
    <lineage>
        <taxon>Eukaryota</taxon>
        <taxon>Metazoa</taxon>
        <taxon>Chordata</taxon>
        <taxon>Craniata</taxon>
        <taxon>Vertebrata</taxon>
        <taxon>Euteleostomi</taxon>
        <taxon>Actinopterygii</taxon>
        <taxon>Neopterygii</taxon>
        <taxon>Teleostei</taxon>
        <taxon>Ostariophysi</taxon>
        <taxon>Cypriniformes</taxon>
        <taxon>Cyprinidae</taxon>
        <taxon>Labeoninae</taxon>
        <taxon>Labeonini</taxon>
        <taxon>Cirrhinus</taxon>
    </lineage>
</organism>
<dbReference type="InterPro" id="IPR036465">
    <property type="entry name" value="vWFA_dom_sf"/>
</dbReference>
<comment type="caution">
    <text evidence="17">The sequence shown here is derived from an EMBL/GenBank/DDBJ whole genome shotgun (WGS) entry which is preliminary data.</text>
</comment>
<comment type="similarity">
    <text evidence="12">Belongs to the G-protein coupled receptor 1 family.</text>
</comment>
<keyword evidence="6 14" id="KW-1133">Transmembrane helix</keyword>
<evidence type="ECO:0000256" key="1">
    <source>
        <dbReference type="ARBA" id="ARBA00004651"/>
    </source>
</evidence>
<evidence type="ECO:0000256" key="3">
    <source>
        <dbReference type="ARBA" id="ARBA00022692"/>
    </source>
</evidence>
<dbReference type="PROSITE" id="PS50234">
    <property type="entry name" value="VWFA"/>
    <property type="match status" value="1"/>
</dbReference>
<name>A0ABR3NVB3_9TELE</name>
<reference evidence="17 18" key="1">
    <citation type="submission" date="2023-09" db="EMBL/GenBank/DDBJ databases">
        <authorList>
            <person name="Wang M."/>
        </authorList>
    </citation>
    <scope>NUCLEOTIDE SEQUENCE [LARGE SCALE GENOMIC DNA]</scope>
    <source>
        <strain evidence="17">GT-2023</strain>
        <tissue evidence="17">Liver</tissue>
    </source>
</reference>
<dbReference type="InterPro" id="IPR050119">
    <property type="entry name" value="CCR1-9-like"/>
</dbReference>
<feature type="compositionally biased region" description="Basic and acidic residues" evidence="13">
    <location>
        <begin position="555"/>
        <end position="574"/>
    </location>
</feature>
<dbReference type="CDD" id="cd15182">
    <property type="entry name" value="7tmA_XCR1"/>
    <property type="match status" value="1"/>
</dbReference>
<dbReference type="CDD" id="cd01472">
    <property type="entry name" value="vWA_collagen"/>
    <property type="match status" value="1"/>
</dbReference>
<feature type="domain" description="VWFA" evidence="15">
    <location>
        <begin position="93"/>
        <end position="267"/>
    </location>
</feature>
<feature type="compositionally biased region" description="Low complexity" evidence="13">
    <location>
        <begin position="753"/>
        <end position="766"/>
    </location>
</feature>
<evidence type="ECO:0000256" key="5">
    <source>
        <dbReference type="ARBA" id="ARBA00022737"/>
    </source>
</evidence>
<dbReference type="SMART" id="SM00210">
    <property type="entry name" value="TSPN"/>
    <property type="match status" value="1"/>
</dbReference>
<dbReference type="InterPro" id="IPR008160">
    <property type="entry name" value="Collagen"/>
</dbReference>
<evidence type="ECO:0000256" key="8">
    <source>
        <dbReference type="ARBA" id="ARBA00023119"/>
    </source>
</evidence>
<evidence type="ECO:0000256" key="11">
    <source>
        <dbReference type="ARBA" id="ARBA00023224"/>
    </source>
</evidence>
<dbReference type="InterPro" id="IPR017452">
    <property type="entry name" value="GPCR_Rhodpsn_7TM"/>
</dbReference>
<keyword evidence="4" id="KW-0732">Signal</keyword>
<keyword evidence="9 14" id="KW-0472">Membrane</keyword>
<keyword evidence="8" id="KW-0176">Collagen</keyword>
<dbReference type="Pfam" id="PF01391">
    <property type="entry name" value="Collagen"/>
    <property type="match status" value="5"/>
</dbReference>
<dbReference type="PROSITE" id="PS50262">
    <property type="entry name" value="G_PROTEIN_RECEP_F1_2"/>
    <property type="match status" value="1"/>
</dbReference>
<dbReference type="SUPFAM" id="SSF49899">
    <property type="entry name" value="Concanavalin A-like lectins/glucanases"/>
    <property type="match status" value="1"/>
</dbReference>
<dbReference type="InterPro" id="IPR002035">
    <property type="entry name" value="VWF_A"/>
</dbReference>
<dbReference type="Pfam" id="PF00001">
    <property type="entry name" value="7tm_1"/>
    <property type="match status" value="1"/>
</dbReference>
<comment type="subcellular location">
    <subcellularLocation>
        <location evidence="1">Cell membrane</location>
        <topology evidence="1">Multi-pass membrane protein</topology>
    </subcellularLocation>
</comment>
<protein>
    <recommendedName>
        <fullName evidence="19">Collagen alpha-1(XXI) chain</fullName>
    </recommendedName>
</protein>
<dbReference type="InterPro" id="IPR048287">
    <property type="entry name" value="TSPN-like_N"/>
</dbReference>
<feature type="compositionally biased region" description="Low complexity" evidence="13">
    <location>
        <begin position="808"/>
        <end position="828"/>
    </location>
</feature>
<feature type="transmembrane region" description="Helical" evidence="14">
    <location>
        <begin position="1057"/>
        <end position="1078"/>
    </location>
</feature>
<dbReference type="PRINTS" id="PR00453">
    <property type="entry name" value="VWFADOMAIN"/>
</dbReference>
<dbReference type="InterPro" id="IPR013320">
    <property type="entry name" value="ConA-like_dom_sf"/>
</dbReference>
<keyword evidence="18" id="KW-1185">Reference proteome</keyword>
<feature type="compositionally biased region" description="Pro residues" evidence="13">
    <location>
        <begin position="693"/>
        <end position="708"/>
    </location>
</feature>
<dbReference type="SUPFAM" id="SSF53300">
    <property type="entry name" value="vWA-like"/>
    <property type="match status" value="1"/>
</dbReference>
<dbReference type="Gene3D" id="3.40.50.410">
    <property type="entry name" value="von Willebrand factor, type A domain"/>
    <property type="match status" value="1"/>
</dbReference>
<gene>
    <name evidence="17" type="ORF">QQF64_015583</name>
</gene>
<dbReference type="Gene3D" id="1.20.1070.10">
    <property type="entry name" value="Rhodopsin 7-helix transmembrane proteins"/>
    <property type="match status" value="1"/>
</dbReference>
<feature type="transmembrane region" description="Helical" evidence="14">
    <location>
        <begin position="1298"/>
        <end position="1321"/>
    </location>
</feature>
<dbReference type="Pfam" id="PF00092">
    <property type="entry name" value="VWA"/>
    <property type="match status" value="1"/>
</dbReference>
<keyword evidence="7 12" id="KW-0297">G-protein coupled receptor</keyword>
<evidence type="ECO:0000259" key="16">
    <source>
        <dbReference type="PROSITE" id="PS50262"/>
    </source>
</evidence>
<evidence type="ECO:0000313" key="18">
    <source>
        <dbReference type="Proteomes" id="UP001558613"/>
    </source>
</evidence>
<dbReference type="PROSITE" id="PS00237">
    <property type="entry name" value="G_PROTEIN_RECEP_F1_1"/>
    <property type="match status" value="1"/>
</dbReference>
<keyword evidence="3 12" id="KW-0812">Transmembrane</keyword>
<dbReference type="PRINTS" id="PR00237">
    <property type="entry name" value="GPCRRHODOPSN"/>
</dbReference>
<accession>A0ABR3NVB3</accession>
<evidence type="ECO:0000256" key="10">
    <source>
        <dbReference type="ARBA" id="ARBA00023170"/>
    </source>
</evidence>
<evidence type="ECO:0000256" key="7">
    <source>
        <dbReference type="ARBA" id="ARBA00023040"/>
    </source>
</evidence>
<feature type="region of interest" description="Disordered" evidence="13">
    <location>
        <begin position="872"/>
        <end position="1006"/>
    </location>
</feature>